<sequence length="404" mass="44385">MDFAFDTRTEELRGRLLAFMEECVHPAEAVAAEQRARLASPWDTPAVFGELKAEARRRGLWNLFLPDAEYGAGLTNLQYAPLAEITGRSPHLAPMATNCAAPDTGNMELLAQFGNERQKKQWLEPLLAGEIRSAFAMTEPEVASSDATNIETRIERDGDAYVVTGRKWYISGAMNPDCKVFIVMGKTDPDGADPRRQQSMLLVPRDTPGVEVRRAMTVYGYADHDHGGHAEVVFDGARVPVENLVGEEGSGFAIAQARLGPGRIHHCMRLIGMAERAVELMCRRALDRTAFGKELAAQGVVQNWIADARVTIEQLRLLVLKTAWLMDTVGNRGAHTEIQAIKIATPRAVVGILDQAVQLHGAGGVSQDFPLAELWAAARTLRLADGPDEVHQRSLARRELKRHG</sequence>
<dbReference type="InterPro" id="IPR037069">
    <property type="entry name" value="AcylCoA_DH/ox_N_sf"/>
</dbReference>
<comment type="caution">
    <text evidence="11">The sequence shown here is derived from an EMBL/GenBank/DDBJ whole genome shotgun (WGS) entry which is preliminary data.</text>
</comment>
<evidence type="ECO:0000259" key="10">
    <source>
        <dbReference type="Pfam" id="PF02771"/>
    </source>
</evidence>
<accession>A0ABW7PCJ9</accession>
<dbReference type="InterPro" id="IPR036250">
    <property type="entry name" value="AcylCo_DH-like_C"/>
</dbReference>
<keyword evidence="6 7" id="KW-0560">Oxidoreductase</keyword>
<keyword evidence="5 7" id="KW-0274">FAD</keyword>
<dbReference type="Proteomes" id="UP001610631">
    <property type="component" value="Unassembled WGS sequence"/>
</dbReference>
<dbReference type="Gene3D" id="1.20.140.10">
    <property type="entry name" value="Butyryl-CoA Dehydrogenase, subunit A, domain 3"/>
    <property type="match status" value="1"/>
</dbReference>
<evidence type="ECO:0000256" key="6">
    <source>
        <dbReference type="ARBA" id="ARBA00023002"/>
    </source>
</evidence>
<feature type="domain" description="Acyl-CoA dehydrogenase/oxidase C-terminal" evidence="8">
    <location>
        <begin position="249"/>
        <end position="398"/>
    </location>
</feature>
<dbReference type="InterPro" id="IPR046373">
    <property type="entry name" value="Acyl-CoA_Oxase/DH_mid-dom_sf"/>
</dbReference>
<keyword evidence="4 7" id="KW-0285">Flavoprotein</keyword>
<gene>
    <name evidence="11" type="ORF">WDV06_13365</name>
</gene>
<dbReference type="Pfam" id="PF02771">
    <property type="entry name" value="Acyl-CoA_dh_N"/>
    <property type="match status" value="1"/>
</dbReference>
<dbReference type="InterPro" id="IPR013786">
    <property type="entry name" value="AcylCoA_DH/ox_N"/>
</dbReference>
<feature type="domain" description="Acyl-CoA oxidase/dehydrogenase middle" evidence="9">
    <location>
        <begin position="134"/>
        <end position="235"/>
    </location>
</feature>
<dbReference type="Pfam" id="PF02770">
    <property type="entry name" value="Acyl-CoA_dh_M"/>
    <property type="match status" value="1"/>
</dbReference>
<name>A0ABW7PCJ9_9ACTN</name>
<dbReference type="SUPFAM" id="SSF56645">
    <property type="entry name" value="Acyl-CoA dehydrogenase NM domain-like"/>
    <property type="match status" value="1"/>
</dbReference>
<comment type="similarity">
    <text evidence="2 7">Belongs to the acyl-CoA dehydrogenase family.</text>
</comment>
<dbReference type="Gene3D" id="1.10.540.10">
    <property type="entry name" value="Acyl-CoA dehydrogenase/oxidase, N-terminal domain"/>
    <property type="match status" value="1"/>
</dbReference>
<protein>
    <submittedName>
        <fullName evidence="11">Acyl-CoA dehydrogenase family protein</fullName>
    </submittedName>
</protein>
<evidence type="ECO:0000313" key="12">
    <source>
        <dbReference type="Proteomes" id="UP001610631"/>
    </source>
</evidence>
<dbReference type="InterPro" id="IPR009075">
    <property type="entry name" value="AcylCo_DH/oxidase_C"/>
</dbReference>
<dbReference type="Gene3D" id="2.40.110.10">
    <property type="entry name" value="Butyryl-CoA Dehydrogenase, subunit A, domain 2"/>
    <property type="match status" value="1"/>
</dbReference>
<proteinExistence type="inferred from homology"/>
<dbReference type="PANTHER" id="PTHR48083">
    <property type="entry name" value="MEDIUM-CHAIN SPECIFIC ACYL-COA DEHYDROGENASE, MITOCHONDRIAL-RELATED"/>
    <property type="match status" value="1"/>
</dbReference>
<evidence type="ECO:0000256" key="5">
    <source>
        <dbReference type="ARBA" id="ARBA00022827"/>
    </source>
</evidence>
<feature type="domain" description="Acyl-CoA dehydrogenase/oxidase N-terminal" evidence="10">
    <location>
        <begin position="27"/>
        <end position="130"/>
    </location>
</feature>
<evidence type="ECO:0000259" key="9">
    <source>
        <dbReference type="Pfam" id="PF02770"/>
    </source>
</evidence>
<dbReference type="RefSeq" id="WP_395509917.1">
    <property type="nucleotide sequence ID" value="NZ_JBBDHD010000027.1"/>
</dbReference>
<comment type="subunit">
    <text evidence="3">Homodimer.</text>
</comment>
<comment type="cofactor">
    <cofactor evidence="1 7">
        <name>FAD</name>
        <dbReference type="ChEBI" id="CHEBI:57692"/>
    </cofactor>
</comment>
<dbReference type="InterPro" id="IPR006091">
    <property type="entry name" value="Acyl-CoA_Oxase/DH_mid-dom"/>
</dbReference>
<evidence type="ECO:0000256" key="1">
    <source>
        <dbReference type="ARBA" id="ARBA00001974"/>
    </source>
</evidence>
<dbReference type="Pfam" id="PF00441">
    <property type="entry name" value="Acyl-CoA_dh_1"/>
    <property type="match status" value="1"/>
</dbReference>
<dbReference type="SUPFAM" id="SSF47203">
    <property type="entry name" value="Acyl-CoA dehydrogenase C-terminal domain-like"/>
    <property type="match status" value="1"/>
</dbReference>
<evidence type="ECO:0000313" key="11">
    <source>
        <dbReference type="EMBL" id="MFH7596076.1"/>
    </source>
</evidence>
<organism evidence="11 12">
    <name type="scientific">Streptomyces racemochromogenes</name>
    <dbReference type="NCBI Taxonomy" id="67353"/>
    <lineage>
        <taxon>Bacteria</taxon>
        <taxon>Bacillati</taxon>
        <taxon>Actinomycetota</taxon>
        <taxon>Actinomycetes</taxon>
        <taxon>Kitasatosporales</taxon>
        <taxon>Streptomycetaceae</taxon>
        <taxon>Streptomyces</taxon>
    </lineage>
</organism>
<evidence type="ECO:0000259" key="8">
    <source>
        <dbReference type="Pfam" id="PF00441"/>
    </source>
</evidence>
<evidence type="ECO:0000256" key="3">
    <source>
        <dbReference type="ARBA" id="ARBA00011738"/>
    </source>
</evidence>
<evidence type="ECO:0000256" key="4">
    <source>
        <dbReference type="ARBA" id="ARBA00022630"/>
    </source>
</evidence>
<evidence type="ECO:0000256" key="2">
    <source>
        <dbReference type="ARBA" id="ARBA00009347"/>
    </source>
</evidence>
<dbReference type="InterPro" id="IPR050741">
    <property type="entry name" value="Acyl-CoA_dehydrogenase"/>
</dbReference>
<evidence type="ECO:0000256" key="7">
    <source>
        <dbReference type="RuleBase" id="RU362125"/>
    </source>
</evidence>
<reference evidence="11 12" key="1">
    <citation type="submission" date="2024-03" db="EMBL/GenBank/DDBJ databases">
        <title>Whole genome sequencing of Streptomyces racemochromogenes, to identify antimicrobial biosynthetic gene clusters.</title>
        <authorList>
            <person name="Suryawanshi P."/>
            <person name="Krishnaraj P.U."/>
            <person name="Arun Y.P."/>
            <person name="Suryawanshi M.P."/>
            <person name="Rakshit O."/>
        </authorList>
    </citation>
    <scope>NUCLEOTIDE SEQUENCE [LARGE SCALE GENOMIC DNA]</scope>
    <source>
        <strain evidence="11 12">AUDT626</strain>
    </source>
</reference>
<dbReference type="InterPro" id="IPR009100">
    <property type="entry name" value="AcylCoA_DH/oxidase_NM_dom_sf"/>
</dbReference>
<dbReference type="PANTHER" id="PTHR48083:SF13">
    <property type="entry name" value="ACYL-COA DEHYDROGENASE FAMILY MEMBER 11"/>
    <property type="match status" value="1"/>
</dbReference>
<keyword evidence="12" id="KW-1185">Reference proteome</keyword>
<dbReference type="EMBL" id="JBBDHD010000027">
    <property type="protein sequence ID" value="MFH7596076.1"/>
    <property type="molecule type" value="Genomic_DNA"/>
</dbReference>